<evidence type="ECO:0000313" key="4">
    <source>
        <dbReference type="Proteomes" id="UP000664169"/>
    </source>
</evidence>
<keyword evidence="2" id="KW-0812">Transmembrane</keyword>
<feature type="region of interest" description="Disordered" evidence="1">
    <location>
        <begin position="146"/>
        <end position="167"/>
    </location>
</feature>
<dbReference type="OrthoDB" id="3559694at2759"/>
<evidence type="ECO:0000256" key="2">
    <source>
        <dbReference type="SAM" id="Phobius"/>
    </source>
</evidence>
<dbReference type="AlphaFoldDB" id="A0A8H3FGF9"/>
<organism evidence="3 4">
    <name type="scientific">Gomphillus americanus</name>
    <dbReference type="NCBI Taxonomy" id="1940652"/>
    <lineage>
        <taxon>Eukaryota</taxon>
        <taxon>Fungi</taxon>
        <taxon>Dikarya</taxon>
        <taxon>Ascomycota</taxon>
        <taxon>Pezizomycotina</taxon>
        <taxon>Lecanoromycetes</taxon>
        <taxon>OSLEUM clade</taxon>
        <taxon>Ostropomycetidae</taxon>
        <taxon>Ostropales</taxon>
        <taxon>Graphidaceae</taxon>
        <taxon>Gomphilloideae</taxon>
        <taxon>Gomphillus</taxon>
    </lineage>
</organism>
<sequence>MAAQLILSQLPEPVQALYNTYYAPYQSYLHPLVTRTLYLGQSVFFKFLYPTGWAVYSVVSRVSGGDTSEITLYSLFFTVLAGFASLWVMNAIRRRLFALVYSIVMFIVWSLVITLGMFAYYRGMDQTISDVSDLINMFVNSQQKGRQRGATKARQREWEAGKTRRWA</sequence>
<reference evidence="3" key="1">
    <citation type="submission" date="2021-03" db="EMBL/GenBank/DDBJ databases">
        <authorList>
            <person name="Tagirdzhanova G."/>
        </authorList>
    </citation>
    <scope>NUCLEOTIDE SEQUENCE</scope>
</reference>
<gene>
    <name evidence="3" type="ORF">GOMPHAMPRED_003525</name>
</gene>
<name>A0A8H3FGF9_9LECA</name>
<keyword evidence="2" id="KW-1133">Transmembrane helix</keyword>
<evidence type="ECO:0000256" key="1">
    <source>
        <dbReference type="SAM" id="MobiDB-lite"/>
    </source>
</evidence>
<evidence type="ECO:0000313" key="3">
    <source>
        <dbReference type="EMBL" id="CAF9924033.1"/>
    </source>
</evidence>
<dbReference type="Proteomes" id="UP000664169">
    <property type="component" value="Unassembled WGS sequence"/>
</dbReference>
<protein>
    <submittedName>
        <fullName evidence="3">Uncharacterized protein</fullName>
    </submittedName>
</protein>
<proteinExistence type="predicted"/>
<dbReference type="EMBL" id="CAJPDQ010000020">
    <property type="protein sequence ID" value="CAF9924033.1"/>
    <property type="molecule type" value="Genomic_DNA"/>
</dbReference>
<feature type="transmembrane region" description="Helical" evidence="2">
    <location>
        <begin position="70"/>
        <end position="89"/>
    </location>
</feature>
<keyword evidence="2" id="KW-0472">Membrane</keyword>
<comment type="caution">
    <text evidence="3">The sequence shown here is derived from an EMBL/GenBank/DDBJ whole genome shotgun (WGS) entry which is preliminary data.</text>
</comment>
<feature type="compositionally biased region" description="Basic and acidic residues" evidence="1">
    <location>
        <begin position="154"/>
        <end position="167"/>
    </location>
</feature>
<keyword evidence="4" id="KW-1185">Reference proteome</keyword>
<accession>A0A8H3FGF9</accession>
<feature type="transmembrane region" description="Helical" evidence="2">
    <location>
        <begin position="96"/>
        <end position="121"/>
    </location>
</feature>